<dbReference type="RefSeq" id="WP_133244332.1">
    <property type="nucleotide sequence ID" value="NZ_QCXQ01000005.1"/>
</dbReference>
<feature type="region of interest" description="Disordered" evidence="1">
    <location>
        <begin position="281"/>
        <end position="303"/>
    </location>
</feature>
<dbReference type="AlphaFoldDB" id="A0A2V1MZR1"/>
<sequence>MDRLSVVRQLCGHNWIFLKNGHSLIKMGDGGILALKFLESGRLASESEMSFLPDTQTWDFNSDQQLIELMNRSGKVALTLRLPIQEGRQVIMRDVNSNDQYSYFSNVDAILNLPLAPDPLVMENPSLGRQPVPVVLQLGQKESSPLKHSVRKLNVRMETLSIDLTLRQGWDSLYDYLTQHPEMDLIAAMTPEYQVLNAPFDSLVPDLLYLDDELEFMTLPNGRGEVMRLSGQMMIGTRSLLIEWVSAILMQTDSERLTPHTINWVAYTDFADRLVHGRQVTQKPSINSPQSWIQSPDIRRKRH</sequence>
<reference evidence="2 3" key="1">
    <citation type="journal article" date="2018" name="Int. J. Syst. Evol. Microbiol.">
        <title>Lactobacillus bambusae sp. nov., isolated from a traditional fermented Ma-bamboo shoots of Taiwan.</title>
        <authorList>
            <person name="Wang L.-T."/>
        </authorList>
    </citation>
    <scope>NUCLEOTIDE SEQUENCE [LARGE SCALE GENOMIC DNA]</scope>
    <source>
        <strain evidence="2 3">BS-W1</strain>
    </source>
</reference>
<name>A0A2V1MZR1_9LACO</name>
<protein>
    <submittedName>
        <fullName evidence="2">Uncharacterized protein</fullName>
    </submittedName>
</protein>
<proteinExistence type="predicted"/>
<gene>
    <name evidence="2" type="ORF">DCM90_07450</name>
</gene>
<accession>A0A2V1MZR1</accession>
<keyword evidence="3" id="KW-1185">Reference proteome</keyword>
<evidence type="ECO:0000313" key="3">
    <source>
        <dbReference type="Proteomes" id="UP000245080"/>
    </source>
</evidence>
<evidence type="ECO:0000256" key="1">
    <source>
        <dbReference type="SAM" id="MobiDB-lite"/>
    </source>
</evidence>
<comment type="caution">
    <text evidence="2">The sequence shown here is derived from an EMBL/GenBank/DDBJ whole genome shotgun (WGS) entry which is preliminary data.</text>
</comment>
<dbReference type="OrthoDB" id="2331870at2"/>
<organism evidence="2 3">
    <name type="scientific">Levilactobacillus bambusae</name>
    <dbReference type="NCBI Taxonomy" id="2024736"/>
    <lineage>
        <taxon>Bacteria</taxon>
        <taxon>Bacillati</taxon>
        <taxon>Bacillota</taxon>
        <taxon>Bacilli</taxon>
        <taxon>Lactobacillales</taxon>
        <taxon>Lactobacillaceae</taxon>
        <taxon>Levilactobacillus</taxon>
    </lineage>
</organism>
<dbReference type="Proteomes" id="UP000245080">
    <property type="component" value="Unassembled WGS sequence"/>
</dbReference>
<feature type="compositionally biased region" description="Polar residues" evidence="1">
    <location>
        <begin position="281"/>
        <end position="294"/>
    </location>
</feature>
<dbReference type="EMBL" id="QCXQ01000005">
    <property type="protein sequence ID" value="PWF99644.1"/>
    <property type="molecule type" value="Genomic_DNA"/>
</dbReference>
<evidence type="ECO:0000313" key="2">
    <source>
        <dbReference type="EMBL" id="PWF99644.1"/>
    </source>
</evidence>